<dbReference type="InterPro" id="IPR027417">
    <property type="entry name" value="P-loop_NTPase"/>
</dbReference>
<sequence length="1053" mass="121382">MRIERMQIHGFGRMKDVDIVLSEALTVIGGRNEAGKSTILQFVRAMLFGIPGRAYPTERYEPVSGGAHGGVLTMKDDEGAQWVISRYTQRQEGTASRGERLSITRRDSLGIVEQISQEEMERRLLGGVSRDMFRQLFAISLSELQEIRTLQSDEMNSYLFHAGIGGGADIVRAERKLLQDMDKIYKPRGRVQESAKLLQQIEQLEGQITQSTSYLKLYNDNTSSLIEKAEHLVSQEAVRAEYTYKLTLFRKAQEIRPIWLKWLEAEMDRQALPPITNFPEQGYRRWQSLQEENERIRSETRRLQRIEQDLREKLNLLITNDPLLDMAGEIERLSRRSEYYETRLMEKQEMGLEVVALEQQLERLLRQMNPDWGINELKRLSGAASEREAVRKHAAGFASYDRRMEALAAQRQQVARQCEGTDYEYRRSVKQVEEASEIGASKFQMLIPRNRHEVSSLWNEIQLEAERWREERINRSSDRQRDDQEKYMRTRMRDLYVKLLWGSLVVTLLLPALLWFLGSPLGAGVAASVFIIVDAILWVNSKDQKAERRKEGSQMGQERDGILARKMASMVDEEQIAAALESSNSGASVSDIEIESALRQLRRLMENWQTWQEKMDKLRSDSQIIYERAEVLKLDMANVEDSLAREQCNFERLDEQWQQWLQDHGLSLHLSPERVMDLFGLAEQAMELFGHLEKGSRKKSMLAEECSTFEQEARSVLSDEMLSSGLRVSALIEIKKKELEAQQEIRRQRDLVSSSLEPVVAQLKQLEDESNRILALMKELLFQGGALDGESFLRRAASVERKEELTRSIREWEISMFSGWDVQRQRALQNILAEYDEVALDEATSEAGIALSKAEAVWNDLQQQQGRLLQERERLEQLCRHDTALQQLDEQRAALKDMVARYAVLSLSAELIARTRRIYEEEKQPQVLKLATEYFSRLTEGAYIRIVMKLGEKKLLAEHRDLGLTDSALLSRGTAEQLYLAMRFALADIMNTGSCIPLLFDDIFVNFDEERMLSALSLLGESSSKRQVILLTCHRYVLDHVGKLIPQAQIISI</sequence>
<keyword evidence="2" id="KW-0812">Transmembrane</keyword>
<protein>
    <recommendedName>
        <fullName evidence="3">YhaN AAA domain-containing protein</fullName>
    </recommendedName>
</protein>
<feature type="coiled-coil region" evidence="1">
    <location>
        <begin position="594"/>
        <end position="656"/>
    </location>
</feature>
<keyword evidence="2" id="KW-1133">Transmembrane helix</keyword>
<reference evidence="4 5" key="1">
    <citation type="journal article" date="2014" name="Genome Announc.">
        <title>Draft Genome Sequence of Paenibacillus pini JCM 16418T, Isolated from the Rhizosphere of Pine Tree.</title>
        <authorList>
            <person name="Yuki M."/>
            <person name="Oshima K."/>
            <person name="Suda W."/>
            <person name="Oshida Y."/>
            <person name="Kitamura K."/>
            <person name="Iida Y."/>
            <person name="Hattori M."/>
            <person name="Ohkuma M."/>
        </authorList>
    </citation>
    <scope>NUCLEOTIDE SEQUENCE [LARGE SCALE GENOMIC DNA]</scope>
    <source>
        <strain evidence="4 5">JCM 16418</strain>
    </source>
</reference>
<dbReference type="RefSeq" id="WP_036645610.1">
    <property type="nucleotide sequence ID" value="NZ_BAVZ01000001.1"/>
</dbReference>
<keyword evidence="2" id="KW-0472">Membrane</keyword>
<dbReference type="SUPFAM" id="SSF52540">
    <property type="entry name" value="P-loop containing nucleoside triphosphate hydrolases"/>
    <property type="match status" value="1"/>
</dbReference>
<evidence type="ECO:0000256" key="1">
    <source>
        <dbReference type="SAM" id="Coils"/>
    </source>
</evidence>
<dbReference type="OrthoDB" id="9764467at2"/>
<keyword evidence="1" id="KW-0175">Coiled coil</keyword>
<feature type="transmembrane region" description="Helical" evidence="2">
    <location>
        <begin position="523"/>
        <end position="540"/>
    </location>
</feature>
<accession>W7YVV7</accession>
<evidence type="ECO:0000313" key="5">
    <source>
        <dbReference type="Proteomes" id="UP000019364"/>
    </source>
</evidence>
<feature type="transmembrane region" description="Helical" evidence="2">
    <location>
        <begin position="495"/>
        <end position="517"/>
    </location>
</feature>
<dbReference type="EMBL" id="BAVZ01000001">
    <property type="protein sequence ID" value="GAF06514.1"/>
    <property type="molecule type" value="Genomic_DNA"/>
</dbReference>
<organism evidence="4 5">
    <name type="scientific">Paenibacillus pini JCM 16418</name>
    <dbReference type="NCBI Taxonomy" id="1236976"/>
    <lineage>
        <taxon>Bacteria</taxon>
        <taxon>Bacillati</taxon>
        <taxon>Bacillota</taxon>
        <taxon>Bacilli</taxon>
        <taxon>Bacillales</taxon>
        <taxon>Paenibacillaceae</taxon>
        <taxon>Paenibacillus</taxon>
    </lineage>
</organism>
<dbReference type="AlphaFoldDB" id="W7YVV7"/>
<evidence type="ECO:0000259" key="3">
    <source>
        <dbReference type="Pfam" id="PF13514"/>
    </source>
</evidence>
<proteinExistence type="predicted"/>
<name>W7YVV7_9BACL</name>
<dbReference type="PANTHER" id="PTHR41259">
    <property type="entry name" value="DOUBLE-STRAND BREAK REPAIR RAD50 ATPASE, PUTATIVE-RELATED"/>
    <property type="match status" value="1"/>
</dbReference>
<dbReference type="InterPro" id="IPR038734">
    <property type="entry name" value="YhaN_AAA"/>
</dbReference>
<dbReference type="Gene3D" id="3.40.50.300">
    <property type="entry name" value="P-loop containing nucleotide triphosphate hydrolases"/>
    <property type="match status" value="2"/>
</dbReference>
<gene>
    <name evidence="4" type="ORF">JCM16418_473</name>
</gene>
<dbReference type="PANTHER" id="PTHR41259:SF1">
    <property type="entry name" value="DOUBLE-STRAND BREAK REPAIR RAD50 ATPASE, PUTATIVE-RELATED"/>
    <property type="match status" value="1"/>
</dbReference>
<feature type="domain" description="YhaN AAA" evidence="3">
    <location>
        <begin position="1"/>
        <end position="210"/>
    </location>
</feature>
<dbReference type="eggNOG" id="COG0419">
    <property type="taxonomic scope" value="Bacteria"/>
</dbReference>
<dbReference type="Proteomes" id="UP000019364">
    <property type="component" value="Unassembled WGS sequence"/>
</dbReference>
<dbReference type="Pfam" id="PF13514">
    <property type="entry name" value="AAA_27"/>
    <property type="match status" value="1"/>
</dbReference>
<feature type="coiled-coil region" evidence="1">
    <location>
        <begin position="289"/>
        <end position="316"/>
    </location>
</feature>
<dbReference type="STRING" id="1236976.JCM16418_473"/>
<keyword evidence="5" id="KW-1185">Reference proteome</keyword>
<dbReference type="eggNOG" id="COG4717">
    <property type="taxonomic scope" value="Bacteria"/>
</dbReference>
<evidence type="ECO:0000313" key="4">
    <source>
        <dbReference type="EMBL" id="GAF06514.1"/>
    </source>
</evidence>
<evidence type="ECO:0000256" key="2">
    <source>
        <dbReference type="SAM" id="Phobius"/>
    </source>
</evidence>
<comment type="caution">
    <text evidence="4">The sequence shown here is derived from an EMBL/GenBank/DDBJ whole genome shotgun (WGS) entry which is preliminary data.</text>
</comment>